<gene>
    <name evidence="1" type="ORF">AULFYP135_00665</name>
</gene>
<proteinExistence type="predicted"/>
<evidence type="ECO:0008006" key="2">
    <source>
        <dbReference type="Google" id="ProtNLM"/>
    </source>
</evidence>
<dbReference type="EMBL" id="CACRSL010000003">
    <property type="protein sequence ID" value="VYS85906.1"/>
    <property type="molecule type" value="Genomic_DNA"/>
</dbReference>
<organism evidence="1">
    <name type="scientific">uncultured Anaerotruncus sp</name>
    <dbReference type="NCBI Taxonomy" id="905011"/>
    <lineage>
        <taxon>Bacteria</taxon>
        <taxon>Bacillati</taxon>
        <taxon>Bacillota</taxon>
        <taxon>Clostridia</taxon>
        <taxon>Eubacteriales</taxon>
        <taxon>Oscillospiraceae</taxon>
        <taxon>Anaerotruncus</taxon>
        <taxon>environmental samples</taxon>
    </lineage>
</organism>
<reference evidence="1" key="1">
    <citation type="submission" date="2019-11" db="EMBL/GenBank/DDBJ databases">
        <authorList>
            <person name="Feng L."/>
        </authorList>
    </citation>
    <scope>NUCLEOTIDE SEQUENCE</scope>
    <source>
        <strain evidence="1">AundefinedLFYP135</strain>
    </source>
</reference>
<dbReference type="InterPro" id="IPR024227">
    <property type="entry name" value="DUF3795"/>
</dbReference>
<accession>A0A6N2RYJ7</accession>
<sequence>MCPIHHMEDGCPGCGGGEGHQPCAVIRCSQQHSGVEYCFLCEEYPCQRLRDSLEFDSFLTHQHMLRDLDRAQKMGMETYLEELGEKTAILEKLLAGYNDGRRKSFFCLAVNLLELSDCQEVWEEISSQTTGAQSPKERAALAVRLFRERADERGVELKLHKKPKK</sequence>
<evidence type="ECO:0000313" key="1">
    <source>
        <dbReference type="EMBL" id="VYS85906.1"/>
    </source>
</evidence>
<dbReference type="Pfam" id="PF12675">
    <property type="entry name" value="DUF3795"/>
    <property type="match status" value="1"/>
</dbReference>
<dbReference type="AlphaFoldDB" id="A0A6N2RYJ7"/>
<protein>
    <recommendedName>
        <fullName evidence="2">DUF3795 domain-containing protein</fullName>
    </recommendedName>
</protein>
<name>A0A6N2RYJ7_9FIRM</name>